<evidence type="ECO:0000256" key="2">
    <source>
        <dbReference type="ARBA" id="ARBA00023054"/>
    </source>
</evidence>
<dbReference type="InterPro" id="IPR050465">
    <property type="entry name" value="UPF0194_transport"/>
</dbReference>
<evidence type="ECO:0000259" key="5">
    <source>
        <dbReference type="Pfam" id="PF25984"/>
    </source>
</evidence>
<comment type="caution">
    <text evidence="6">The sequence shown here is derived from an EMBL/GenBank/DDBJ whole genome shotgun (WGS) entry which is preliminary data.</text>
</comment>
<dbReference type="InterPro" id="IPR058792">
    <property type="entry name" value="Beta-barrel_RND_2"/>
</dbReference>
<dbReference type="Pfam" id="PF25984">
    <property type="entry name" value="BSH_YknX"/>
    <property type="match status" value="1"/>
</dbReference>
<proteinExistence type="predicted"/>
<accession>A0ABS9BXA9</accession>
<keyword evidence="3" id="KW-0732">Signal</keyword>
<dbReference type="PANTHER" id="PTHR32347:SF23">
    <property type="entry name" value="BLL5650 PROTEIN"/>
    <property type="match status" value="1"/>
</dbReference>
<feature type="domain" description="YknX-like barrel-sandwich hybrid" evidence="5">
    <location>
        <begin position="55"/>
        <end position="213"/>
    </location>
</feature>
<evidence type="ECO:0000256" key="3">
    <source>
        <dbReference type="SAM" id="SignalP"/>
    </source>
</evidence>
<comment type="subcellular location">
    <subcellularLocation>
        <location evidence="1">Cell envelope</location>
    </subcellularLocation>
</comment>
<dbReference type="Pfam" id="PF25954">
    <property type="entry name" value="Beta-barrel_RND_2"/>
    <property type="match status" value="1"/>
</dbReference>
<dbReference type="Gene3D" id="2.40.30.170">
    <property type="match status" value="1"/>
</dbReference>
<protein>
    <submittedName>
        <fullName evidence="6">Efflux RND transporter periplasmic adaptor subunit</fullName>
    </submittedName>
</protein>
<reference evidence="6 7" key="1">
    <citation type="submission" date="2022-01" db="EMBL/GenBank/DDBJ databases">
        <title>Mariniradius saccharolyticus sp. nov., isolated from sediment of a river.</title>
        <authorList>
            <person name="Liu H."/>
        </authorList>
    </citation>
    <scope>NUCLEOTIDE SEQUENCE [LARGE SCALE GENOMIC DNA]</scope>
    <source>
        <strain evidence="6 7">RY-2</strain>
    </source>
</reference>
<evidence type="ECO:0000313" key="6">
    <source>
        <dbReference type="EMBL" id="MCF1752266.1"/>
    </source>
</evidence>
<sequence>MNRPILLIFACSIFCLAACKSSTESTFPTRENISESVYASGLIKAEGQYQAFVNASGTVQEIFVKEGDTVAIGTPILSLYNESTRINRELAEVGREYADQRANQSKLRDLERAIDLAKNKLINDSLLYVRQQSLRNQGIGSAVELEQRKLNFENARTSYQNSVFRYQDLKRDIEFNERNASKNLAISKALESELVLKSEMNGIVYSLLKEKGEMVTPQMPLAIVGSAQGFLLEMKVDEFDIVKVRQGQEILVTMDSYRGQVFRATVSRIYPIMDEKSKTFTVEGVFRTPPPRLYPNLTLEANIVIQTKEATLTIPRAFLLKDSSIITVDGDTLSLKLGLMDYEKVEVLEGLDEKTEIIKPVP</sequence>
<name>A0ABS9BXA9_9BACT</name>
<keyword evidence="7" id="KW-1185">Reference proteome</keyword>
<feature type="chain" id="PRO_5046230541" evidence="3">
    <location>
        <begin position="18"/>
        <end position="362"/>
    </location>
</feature>
<evidence type="ECO:0000313" key="7">
    <source>
        <dbReference type="Proteomes" id="UP001201449"/>
    </source>
</evidence>
<keyword evidence="2" id="KW-0175">Coiled coil</keyword>
<evidence type="ECO:0000259" key="4">
    <source>
        <dbReference type="Pfam" id="PF25954"/>
    </source>
</evidence>
<dbReference type="Proteomes" id="UP001201449">
    <property type="component" value="Unassembled WGS sequence"/>
</dbReference>
<dbReference type="InterPro" id="IPR058639">
    <property type="entry name" value="BSH_YknX-like"/>
</dbReference>
<dbReference type="PANTHER" id="PTHR32347">
    <property type="entry name" value="EFFLUX SYSTEM COMPONENT YKNX-RELATED"/>
    <property type="match status" value="1"/>
</dbReference>
<dbReference type="RefSeq" id="WP_234862167.1">
    <property type="nucleotide sequence ID" value="NZ_JAKEVZ010000011.1"/>
</dbReference>
<feature type="signal peptide" evidence="3">
    <location>
        <begin position="1"/>
        <end position="17"/>
    </location>
</feature>
<evidence type="ECO:0000256" key="1">
    <source>
        <dbReference type="ARBA" id="ARBA00004196"/>
    </source>
</evidence>
<dbReference type="Gene3D" id="2.40.50.100">
    <property type="match status" value="1"/>
</dbReference>
<organism evidence="6 7">
    <name type="scientific">Mariniradius sediminis</name>
    <dbReference type="NCBI Taxonomy" id="2909237"/>
    <lineage>
        <taxon>Bacteria</taxon>
        <taxon>Pseudomonadati</taxon>
        <taxon>Bacteroidota</taxon>
        <taxon>Cytophagia</taxon>
        <taxon>Cytophagales</taxon>
        <taxon>Cyclobacteriaceae</taxon>
        <taxon>Mariniradius</taxon>
    </lineage>
</organism>
<feature type="domain" description="CusB-like beta-barrel" evidence="4">
    <location>
        <begin position="232"/>
        <end position="303"/>
    </location>
</feature>
<dbReference type="SUPFAM" id="SSF111369">
    <property type="entry name" value="HlyD-like secretion proteins"/>
    <property type="match status" value="1"/>
</dbReference>
<gene>
    <name evidence="6" type="ORF">L0U89_14480</name>
</gene>
<dbReference type="EMBL" id="JAKEVZ010000011">
    <property type="protein sequence ID" value="MCF1752266.1"/>
    <property type="molecule type" value="Genomic_DNA"/>
</dbReference>